<sequence length="114" mass="11955">MLLWRLDSAGAEWLLSAGVPALSTVGAEPRFLLVQIGQGSNPQGSKVTASPVRATCRSLLHVGGGNRNVWGRFRGTGNADDGRHSVTSRRLAGEPSEADVFPEPRTLSGSGEMG</sequence>
<dbReference type="Proteomes" id="UP001152622">
    <property type="component" value="Chromosome 12"/>
</dbReference>
<name>A0A9Q1EWE9_SYNKA</name>
<dbReference type="AlphaFoldDB" id="A0A9Q1EWE9"/>
<feature type="region of interest" description="Disordered" evidence="1">
    <location>
        <begin position="73"/>
        <end position="114"/>
    </location>
</feature>
<dbReference type="EMBL" id="JAINUF010000012">
    <property type="protein sequence ID" value="KAJ8346268.1"/>
    <property type="molecule type" value="Genomic_DNA"/>
</dbReference>
<accession>A0A9Q1EWE9</accession>
<evidence type="ECO:0000313" key="2">
    <source>
        <dbReference type="EMBL" id="KAJ8346268.1"/>
    </source>
</evidence>
<proteinExistence type="predicted"/>
<keyword evidence="3" id="KW-1185">Reference proteome</keyword>
<reference evidence="2" key="1">
    <citation type="journal article" date="2023" name="Science">
        <title>Genome structures resolve the early diversification of teleost fishes.</title>
        <authorList>
            <person name="Parey E."/>
            <person name="Louis A."/>
            <person name="Montfort J."/>
            <person name="Bouchez O."/>
            <person name="Roques C."/>
            <person name="Iampietro C."/>
            <person name="Lluch J."/>
            <person name="Castinel A."/>
            <person name="Donnadieu C."/>
            <person name="Desvignes T."/>
            <person name="Floi Bucao C."/>
            <person name="Jouanno E."/>
            <person name="Wen M."/>
            <person name="Mejri S."/>
            <person name="Dirks R."/>
            <person name="Jansen H."/>
            <person name="Henkel C."/>
            <person name="Chen W.J."/>
            <person name="Zahm M."/>
            <person name="Cabau C."/>
            <person name="Klopp C."/>
            <person name="Thompson A.W."/>
            <person name="Robinson-Rechavi M."/>
            <person name="Braasch I."/>
            <person name="Lecointre G."/>
            <person name="Bobe J."/>
            <person name="Postlethwait J.H."/>
            <person name="Berthelot C."/>
            <person name="Roest Crollius H."/>
            <person name="Guiguen Y."/>
        </authorList>
    </citation>
    <scope>NUCLEOTIDE SEQUENCE</scope>
    <source>
        <strain evidence="2">WJC10195</strain>
    </source>
</reference>
<comment type="caution">
    <text evidence="2">The sequence shown here is derived from an EMBL/GenBank/DDBJ whole genome shotgun (WGS) entry which is preliminary data.</text>
</comment>
<gene>
    <name evidence="2" type="ORF">SKAU_G00304610</name>
</gene>
<organism evidence="2 3">
    <name type="scientific">Synaphobranchus kaupii</name>
    <name type="common">Kaup's arrowtooth eel</name>
    <dbReference type="NCBI Taxonomy" id="118154"/>
    <lineage>
        <taxon>Eukaryota</taxon>
        <taxon>Metazoa</taxon>
        <taxon>Chordata</taxon>
        <taxon>Craniata</taxon>
        <taxon>Vertebrata</taxon>
        <taxon>Euteleostomi</taxon>
        <taxon>Actinopterygii</taxon>
        <taxon>Neopterygii</taxon>
        <taxon>Teleostei</taxon>
        <taxon>Anguilliformes</taxon>
        <taxon>Synaphobranchidae</taxon>
        <taxon>Synaphobranchus</taxon>
    </lineage>
</organism>
<evidence type="ECO:0000313" key="3">
    <source>
        <dbReference type="Proteomes" id="UP001152622"/>
    </source>
</evidence>
<protein>
    <submittedName>
        <fullName evidence="2">Uncharacterized protein</fullName>
    </submittedName>
</protein>
<evidence type="ECO:0000256" key="1">
    <source>
        <dbReference type="SAM" id="MobiDB-lite"/>
    </source>
</evidence>